<dbReference type="EMBL" id="VRSX01000004">
    <property type="protein sequence ID" value="TXK10691.1"/>
    <property type="molecule type" value="Genomic_DNA"/>
</dbReference>
<dbReference type="AlphaFoldDB" id="A0A5C8I060"/>
<evidence type="ECO:0000313" key="3">
    <source>
        <dbReference type="EMBL" id="TXK10691.1"/>
    </source>
</evidence>
<keyword evidence="4" id="KW-1185">Reference proteome</keyword>
<gene>
    <name evidence="3" type="ORF">FVP74_10190</name>
</gene>
<dbReference type="Proteomes" id="UP000321949">
    <property type="component" value="Unassembled WGS sequence"/>
</dbReference>
<dbReference type="RefSeq" id="WP_147050522.1">
    <property type="nucleotide sequence ID" value="NZ_BKAH01000007.1"/>
</dbReference>
<evidence type="ECO:0000313" key="4">
    <source>
        <dbReference type="Proteomes" id="UP000321949"/>
    </source>
</evidence>
<protein>
    <submittedName>
        <fullName evidence="3">DUF4190 domain-containing protein</fullName>
    </submittedName>
</protein>
<keyword evidence="2" id="KW-0812">Transmembrane</keyword>
<comment type="caution">
    <text evidence="3">The sequence shown here is derived from an EMBL/GenBank/DDBJ whole genome shotgun (WGS) entry which is preliminary data.</text>
</comment>
<name>A0A5C8I060_9MICO</name>
<organism evidence="3 4">
    <name type="scientific">Microbacterium saccharophilum</name>
    <dbReference type="NCBI Taxonomy" id="1213358"/>
    <lineage>
        <taxon>Bacteria</taxon>
        <taxon>Bacillati</taxon>
        <taxon>Actinomycetota</taxon>
        <taxon>Actinomycetes</taxon>
        <taxon>Micrococcales</taxon>
        <taxon>Microbacteriaceae</taxon>
        <taxon>Microbacterium</taxon>
    </lineage>
</organism>
<keyword evidence="2" id="KW-0472">Membrane</keyword>
<sequence length="164" mass="16782">MTDPQNPTPPPYEPPAAQPQAYQPPAYEQPAYPQSTAPAYAAPAYPSAGYDAPGAPIPGRTMGIVAFILSFFAQPVALILGIIALVQSKKAGHKNGFAVAAIIISAVLLVVGIIVAIALVAWFGSAAADLGTQLQACLDNGGVGTVEINGITMSCEELLSESGY</sequence>
<reference evidence="3 4" key="1">
    <citation type="submission" date="2019-08" db="EMBL/GenBank/DDBJ databases">
        <authorList>
            <person name="Dong K."/>
        </authorList>
    </citation>
    <scope>NUCLEOTIDE SEQUENCE [LARGE SCALE GENOMIC DNA]</scope>
    <source>
        <strain evidence="3 4">K-1</strain>
    </source>
</reference>
<feature type="compositionally biased region" description="Pro residues" evidence="1">
    <location>
        <begin position="1"/>
        <end position="17"/>
    </location>
</feature>
<feature type="transmembrane region" description="Helical" evidence="2">
    <location>
        <begin position="98"/>
        <end position="123"/>
    </location>
</feature>
<proteinExistence type="predicted"/>
<feature type="compositionally biased region" description="Low complexity" evidence="1">
    <location>
        <begin position="18"/>
        <end position="33"/>
    </location>
</feature>
<keyword evidence="2" id="KW-1133">Transmembrane helix</keyword>
<evidence type="ECO:0000256" key="1">
    <source>
        <dbReference type="SAM" id="MobiDB-lite"/>
    </source>
</evidence>
<dbReference type="OrthoDB" id="4775598at2"/>
<feature type="transmembrane region" description="Helical" evidence="2">
    <location>
        <begin position="64"/>
        <end position="86"/>
    </location>
</feature>
<accession>A0A5C8I060</accession>
<evidence type="ECO:0000256" key="2">
    <source>
        <dbReference type="SAM" id="Phobius"/>
    </source>
</evidence>
<feature type="region of interest" description="Disordered" evidence="1">
    <location>
        <begin position="1"/>
        <end position="33"/>
    </location>
</feature>